<evidence type="ECO:0000313" key="2">
    <source>
        <dbReference type="EMBL" id="EGT32337.1"/>
    </source>
</evidence>
<keyword evidence="3" id="KW-1185">Reference proteome</keyword>
<keyword evidence="1" id="KW-0732">Signal</keyword>
<protein>
    <submittedName>
        <fullName evidence="2">Uncharacterized protein</fullName>
    </submittedName>
</protein>
<dbReference type="EMBL" id="GL379797">
    <property type="protein sequence ID" value="EGT32337.1"/>
    <property type="molecule type" value="Genomic_DNA"/>
</dbReference>
<dbReference type="HOGENOM" id="CLU_2086917_0_0_1"/>
<reference evidence="3" key="1">
    <citation type="submission" date="2011-07" db="EMBL/GenBank/DDBJ databases">
        <authorList>
            <consortium name="Caenorhabditis brenneri Sequencing and Analysis Consortium"/>
            <person name="Wilson R.K."/>
        </authorList>
    </citation>
    <scope>NUCLEOTIDE SEQUENCE [LARGE SCALE GENOMIC DNA]</scope>
    <source>
        <strain evidence="3">PB2801</strain>
    </source>
</reference>
<sequence length="131" mass="14733">MRLQITILLLLCTSLVAQSALTDTWSTLIDIIKPLGQSTTVLFSGEWRQEQYAKNVCPGYYKELTKVKPFGLTGLIEWHDIMTLLTGARTDAAFNFNKCDKVLEEADLVVNSFWGRLGTFVRALADLPYEA</sequence>
<evidence type="ECO:0000256" key="1">
    <source>
        <dbReference type="SAM" id="SignalP"/>
    </source>
</evidence>
<dbReference type="InParanoid" id="G0MJG5"/>
<evidence type="ECO:0000313" key="3">
    <source>
        <dbReference type="Proteomes" id="UP000008068"/>
    </source>
</evidence>
<dbReference type="AlphaFoldDB" id="G0MJG5"/>
<dbReference type="Proteomes" id="UP000008068">
    <property type="component" value="Unassembled WGS sequence"/>
</dbReference>
<gene>
    <name evidence="2" type="ORF">CAEBREN_20118</name>
</gene>
<proteinExistence type="predicted"/>
<accession>G0MJG5</accession>
<name>G0MJG5_CAEBE</name>
<feature type="chain" id="PRO_5003404217" evidence="1">
    <location>
        <begin position="20"/>
        <end position="131"/>
    </location>
</feature>
<organism evidence="3">
    <name type="scientific">Caenorhabditis brenneri</name>
    <name type="common">Nematode worm</name>
    <dbReference type="NCBI Taxonomy" id="135651"/>
    <lineage>
        <taxon>Eukaryota</taxon>
        <taxon>Metazoa</taxon>
        <taxon>Ecdysozoa</taxon>
        <taxon>Nematoda</taxon>
        <taxon>Chromadorea</taxon>
        <taxon>Rhabditida</taxon>
        <taxon>Rhabditina</taxon>
        <taxon>Rhabditomorpha</taxon>
        <taxon>Rhabditoidea</taxon>
        <taxon>Rhabditidae</taxon>
        <taxon>Peloderinae</taxon>
        <taxon>Caenorhabditis</taxon>
    </lineage>
</organism>
<feature type="signal peptide" evidence="1">
    <location>
        <begin position="1"/>
        <end position="19"/>
    </location>
</feature>